<feature type="transmembrane region" description="Helical" evidence="11">
    <location>
        <begin position="226"/>
        <end position="244"/>
    </location>
</feature>
<gene>
    <name evidence="11 14" type="primary">atpB</name>
    <name evidence="14" type="ORF">CRYO30217_02795</name>
</gene>
<evidence type="ECO:0000256" key="6">
    <source>
        <dbReference type="ARBA" id="ARBA00022781"/>
    </source>
</evidence>
<dbReference type="InterPro" id="IPR000568">
    <property type="entry name" value="ATP_synth_F0_asu"/>
</dbReference>
<dbReference type="EMBL" id="OU015584">
    <property type="protein sequence ID" value="CAG5085556.1"/>
    <property type="molecule type" value="Genomic_DNA"/>
</dbReference>
<keyword evidence="7 11" id="KW-1133">Transmembrane helix</keyword>
<dbReference type="AlphaFoldDB" id="A0A916NTA4"/>
<evidence type="ECO:0000256" key="3">
    <source>
        <dbReference type="ARBA" id="ARBA00022448"/>
    </source>
</evidence>
<feature type="transmembrane region" description="Helical" evidence="11">
    <location>
        <begin position="325"/>
        <end position="346"/>
    </location>
</feature>
<evidence type="ECO:0000256" key="13">
    <source>
        <dbReference type="SAM" id="SignalP"/>
    </source>
</evidence>
<keyword evidence="13" id="KW-0732">Signal</keyword>
<organism evidence="14 15">
    <name type="scientific">Parvicella tangerina</name>
    <dbReference type="NCBI Taxonomy" id="2829795"/>
    <lineage>
        <taxon>Bacteria</taxon>
        <taxon>Pseudomonadati</taxon>
        <taxon>Bacteroidota</taxon>
        <taxon>Flavobacteriia</taxon>
        <taxon>Flavobacteriales</taxon>
        <taxon>Parvicellaceae</taxon>
        <taxon>Parvicella</taxon>
    </lineage>
</organism>
<comment type="subcellular location">
    <subcellularLocation>
        <location evidence="11 12">Cell membrane</location>
        <topology evidence="11 12">Multi-pass membrane protein</topology>
    </subcellularLocation>
    <subcellularLocation>
        <location evidence="1">Membrane</location>
        <topology evidence="1">Multi-pass membrane protein</topology>
    </subcellularLocation>
</comment>
<dbReference type="SUPFAM" id="SSF81336">
    <property type="entry name" value="F1F0 ATP synthase subunit A"/>
    <property type="match status" value="1"/>
</dbReference>
<evidence type="ECO:0000256" key="4">
    <source>
        <dbReference type="ARBA" id="ARBA00022547"/>
    </source>
</evidence>
<dbReference type="GO" id="GO:0005886">
    <property type="term" value="C:plasma membrane"/>
    <property type="evidence" value="ECO:0007669"/>
    <property type="project" value="UniProtKB-SubCell"/>
</dbReference>
<evidence type="ECO:0000256" key="7">
    <source>
        <dbReference type="ARBA" id="ARBA00022989"/>
    </source>
</evidence>
<dbReference type="Pfam" id="PF00119">
    <property type="entry name" value="ATP-synt_A"/>
    <property type="match status" value="1"/>
</dbReference>
<comment type="function">
    <text evidence="11 12">Key component of the proton channel; it plays a direct role in the translocation of protons across the membrane.</text>
</comment>
<dbReference type="RefSeq" id="WP_258542997.1">
    <property type="nucleotide sequence ID" value="NZ_OU015584.1"/>
</dbReference>
<feature type="transmembrane region" description="Helical" evidence="11">
    <location>
        <begin position="293"/>
        <end position="313"/>
    </location>
</feature>
<sequence>MKLKKLGLFVVVLFSMLSGFASGHEAPPANAPKEVKQRYVDEVKEHHLHDDHSFTIMPGVSIPLPVILFDDGVQFFMSSNFKEVKDKHGHVHTIAESGGNYYTIHHGHMYKCNEHGHVEYDKEGHAVGKVLDFSITKNVVIILLMSVFLFFFFKKMAQRYGQSAVPQKSASFFEPIIVFIRDDIAIPNIGKNYEKYMGYLLTVFFFVWFLNLAGLTPFGVSVTNNIAVTASLAILTFLITNLTANKHYWGHIFWMPGVPKPMRIVLAPIELLGIFIKPFSLMIRLFANMTAGHIVIMSILGLMYTANSIGVAAGPSALLTFVLSLLELLVAALQAYIFTMLSALYFGSANEEPHH</sequence>
<dbReference type="Proteomes" id="UP000683507">
    <property type="component" value="Chromosome"/>
</dbReference>
<keyword evidence="4 11" id="KW-0138">CF(0)</keyword>
<keyword evidence="3 11" id="KW-0813">Transport</keyword>
<feature type="transmembrane region" description="Helical" evidence="11">
    <location>
        <begin position="135"/>
        <end position="153"/>
    </location>
</feature>
<proteinExistence type="inferred from homology"/>
<evidence type="ECO:0000256" key="9">
    <source>
        <dbReference type="ARBA" id="ARBA00023136"/>
    </source>
</evidence>
<dbReference type="PANTHER" id="PTHR11410">
    <property type="entry name" value="ATP SYNTHASE SUBUNIT A"/>
    <property type="match status" value="1"/>
</dbReference>
<dbReference type="KEGG" id="ptan:CRYO30217_02795"/>
<keyword evidence="15" id="KW-1185">Reference proteome</keyword>
<evidence type="ECO:0000256" key="11">
    <source>
        <dbReference type="HAMAP-Rule" id="MF_01393"/>
    </source>
</evidence>
<feature type="transmembrane region" description="Helical" evidence="11">
    <location>
        <begin position="265"/>
        <end position="287"/>
    </location>
</feature>
<keyword evidence="11" id="KW-1003">Cell membrane</keyword>
<evidence type="ECO:0000313" key="15">
    <source>
        <dbReference type="Proteomes" id="UP000683507"/>
    </source>
</evidence>
<dbReference type="NCBIfam" id="TIGR01131">
    <property type="entry name" value="ATP_synt_6_or_A"/>
    <property type="match status" value="1"/>
</dbReference>
<dbReference type="InterPro" id="IPR035908">
    <property type="entry name" value="F0_ATP_A_sf"/>
</dbReference>
<protein>
    <recommendedName>
        <fullName evidence="11 12">ATP synthase subunit a</fullName>
    </recommendedName>
    <alternativeName>
        <fullName evidence="11">ATP synthase F0 sector subunit a</fullName>
    </alternativeName>
    <alternativeName>
        <fullName evidence="11">F-ATPase subunit 6</fullName>
    </alternativeName>
</protein>
<dbReference type="Gene3D" id="1.20.120.220">
    <property type="entry name" value="ATP synthase, F0 complex, subunit A"/>
    <property type="match status" value="1"/>
</dbReference>
<evidence type="ECO:0000256" key="12">
    <source>
        <dbReference type="RuleBase" id="RU000483"/>
    </source>
</evidence>
<evidence type="ECO:0000256" key="2">
    <source>
        <dbReference type="ARBA" id="ARBA00006810"/>
    </source>
</evidence>
<dbReference type="HAMAP" id="MF_01393">
    <property type="entry name" value="ATP_synth_a_bact"/>
    <property type="match status" value="1"/>
</dbReference>
<feature type="chain" id="PRO_5037733666" description="ATP synthase subunit a" evidence="13">
    <location>
        <begin position="24"/>
        <end position="355"/>
    </location>
</feature>
<evidence type="ECO:0000313" key="14">
    <source>
        <dbReference type="EMBL" id="CAG5085556.1"/>
    </source>
</evidence>
<keyword evidence="5 11" id="KW-0812">Transmembrane</keyword>
<keyword evidence="8 11" id="KW-0406">Ion transport</keyword>
<evidence type="ECO:0000256" key="5">
    <source>
        <dbReference type="ARBA" id="ARBA00022692"/>
    </source>
</evidence>
<keyword evidence="6 11" id="KW-0375">Hydrogen ion transport</keyword>
<accession>A0A916NTA4</accession>
<dbReference type="CDD" id="cd00310">
    <property type="entry name" value="ATP-synt_Fo_a_6"/>
    <property type="match status" value="1"/>
</dbReference>
<keyword evidence="9 11" id="KW-0472">Membrane</keyword>
<evidence type="ECO:0000256" key="8">
    <source>
        <dbReference type="ARBA" id="ARBA00023065"/>
    </source>
</evidence>
<name>A0A916NTA4_9FLAO</name>
<feature type="signal peptide" evidence="13">
    <location>
        <begin position="1"/>
        <end position="23"/>
    </location>
</feature>
<dbReference type="InterPro" id="IPR045083">
    <property type="entry name" value="ATP_synth_F0_asu_bact/mt"/>
</dbReference>
<dbReference type="PANTHER" id="PTHR11410:SF0">
    <property type="entry name" value="ATP SYNTHASE SUBUNIT A"/>
    <property type="match status" value="1"/>
</dbReference>
<comment type="similarity">
    <text evidence="2 11 12">Belongs to the ATPase A chain family.</text>
</comment>
<keyword evidence="10 11" id="KW-0066">ATP synthesis</keyword>
<reference evidence="14" key="1">
    <citation type="submission" date="2021-04" db="EMBL/GenBank/DDBJ databases">
        <authorList>
            <person name="Rodrigo-Torres L."/>
            <person name="Arahal R. D."/>
            <person name="Lucena T."/>
        </authorList>
    </citation>
    <scope>NUCLEOTIDE SEQUENCE</scope>
    <source>
        <strain evidence="14">AS29M-1</strain>
    </source>
</reference>
<evidence type="ECO:0000256" key="10">
    <source>
        <dbReference type="ARBA" id="ARBA00023310"/>
    </source>
</evidence>
<evidence type="ECO:0000256" key="1">
    <source>
        <dbReference type="ARBA" id="ARBA00004141"/>
    </source>
</evidence>
<dbReference type="GO" id="GO:0046933">
    <property type="term" value="F:proton-transporting ATP synthase activity, rotational mechanism"/>
    <property type="evidence" value="ECO:0007669"/>
    <property type="project" value="UniProtKB-UniRule"/>
</dbReference>
<feature type="transmembrane region" description="Helical" evidence="11">
    <location>
        <begin position="199"/>
        <end position="220"/>
    </location>
</feature>
<dbReference type="PRINTS" id="PR00123">
    <property type="entry name" value="ATPASEA"/>
</dbReference>
<dbReference type="GO" id="GO:0045259">
    <property type="term" value="C:proton-transporting ATP synthase complex"/>
    <property type="evidence" value="ECO:0007669"/>
    <property type="project" value="UniProtKB-KW"/>
</dbReference>